<dbReference type="SUPFAM" id="SSF54373">
    <property type="entry name" value="FAD-linked reductases, C-terminal domain"/>
    <property type="match status" value="1"/>
</dbReference>
<feature type="transmembrane region" description="Helical" evidence="3">
    <location>
        <begin position="1183"/>
        <end position="1202"/>
    </location>
</feature>
<dbReference type="Pfam" id="PF13450">
    <property type="entry name" value="NAD_binding_8"/>
    <property type="match status" value="1"/>
</dbReference>
<keyword evidence="3" id="KW-0812">Transmembrane</keyword>
<dbReference type="GO" id="GO:0008812">
    <property type="term" value="F:choline dehydrogenase activity"/>
    <property type="evidence" value="ECO:0007669"/>
    <property type="project" value="UniProtKB-EC"/>
</dbReference>
<organism evidence="5 6">
    <name type="scientific">Stieleria neptunia</name>
    <dbReference type="NCBI Taxonomy" id="2527979"/>
    <lineage>
        <taxon>Bacteria</taxon>
        <taxon>Pseudomonadati</taxon>
        <taxon>Planctomycetota</taxon>
        <taxon>Planctomycetia</taxon>
        <taxon>Pirellulales</taxon>
        <taxon>Pirellulaceae</taxon>
        <taxon>Stieleria</taxon>
    </lineage>
</organism>
<dbReference type="Pfam" id="PF00732">
    <property type="entry name" value="GMC_oxred_N"/>
    <property type="match status" value="1"/>
</dbReference>
<evidence type="ECO:0000256" key="3">
    <source>
        <dbReference type="SAM" id="Phobius"/>
    </source>
</evidence>
<keyword evidence="3" id="KW-0472">Membrane</keyword>
<evidence type="ECO:0000259" key="4">
    <source>
        <dbReference type="PROSITE" id="PS00624"/>
    </source>
</evidence>
<evidence type="ECO:0000313" key="5">
    <source>
        <dbReference type="EMBL" id="QDV41026.1"/>
    </source>
</evidence>
<evidence type="ECO:0000313" key="6">
    <source>
        <dbReference type="Proteomes" id="UP000319004"/>
    </source>
</evidence>
<dbReference type="EC" id="1.1.99.1" evidence="5"/>
<feature type="transmembrane region" description="Helical" evidence="3">
    <location>
        <begin position="1069"/>
        <end position="1089"/>
    </location>
</feature>
<feature type="compositionally biased region" description="Basic and acidic residues" evidence="2">
    <location>
        <begin position="1582"/>
        <end position="1598"/>
    </location>
</feature>
<feature type="compositionally biased region" description="Low complexity" evidence="2">
    <location>
        <begin position="760"/>
        <end position="771"/>
    </location>
</feature>
<proteinExistence type="inferred from homology"/>
<dbReference type="KEGG" id="snep:Enr13x_08640"/>
<dbReference type="PANTHER" id="PTHR11552:SF213">
    <property type="entry name" value="DEHYDROGENASE, PUTATIVE-RELATED"/>
    <property type="match status" value="1"/>
</dbReference>
<dbReference type="InterPro" id="IPR000172">
    <property type="entry name" value="GMC_OxRdtase_N"/>
</dbReference>
<dbReference type="Gene3D" id="3.50.50.60">
    <property type="entry name" value="FAD/NAD(P)-binding domain"/>
    <property type="match status" value="2"/>
</dbReference>
<dbReference type="InterPro" id="IPR016035">
    <property type="entry name" value="Acyl_Trfase/lysoPLipase"/>
</dbReference>
<feature type="domain" description="Glucose-methanol-choline oxidoreductase N-terminal" evidence="4">
    <location>
        <begin position="391"/>
        <end position="405"/>
    </location>
</feature>
<feature type="compositionally biased region" description="Acidic residues" evidence="2">
    <location>
        <begin position="737"/>
        <end position="759"/>
    </location>
</feature>
<dbReference type="InterPro" id="IPR007867">
    <property type="entry name" value="GMC_OxRtase_C"/>
</dbReference>
<evidence type="ECO:0000256" key="1">
    <source>
        <dbReference type="ARBA" id="ARBA00010790"/>
    </source>
</evidence>
<feature type="transmembrane region" description="Helical" evidence="3">
    <location>
        <begin position="1109"/>
        <end position="1132"/>
    </location>
</feature>
<evidence type="ECO:0000256" key="2">
    <source>
        <dbReference type="SAM" id="MobiDB-lite"/>
    </source>
</evidence>
<dbReference type="SUPFAM" id="SSF51905">
    <property type="entry name" value="FAD/NAD(P)-binding domain"/>
    <property type="match status" value="1"/>
</dbReference>
<dbReference type="GO" id="GO:0050660">
    <property type="term" value="F:flavin adenine dinucleotide binding"/>
    <property type="evidence" value="ECO:0007669"/>
    <property type="project" value="InterPro"/>
</dbReference>
<comment type="similarity">
    <text evidence="1">Belongs to the GMC oxidoreductase family.</text>
</comment>
<feature type="transmembrane region" description="Helical" evidence="3">
    <location>
        <begin position="909"/>
        <end position="930"/>
    </location>
</feature>
<reference evidence="5 6" key="1">
    <citation type="submission" date="2019-03" db="EMBL/GenBank/DDBJ databases">
        <title>Deep-cultivation of Planctomycetes and their phenomic and genomic characterization uncovers novel biology.</title>
        <authorList>
            <person name="Wiegand S."/>
            <person name="Jogler M."/>
            <person name="Boedeker C."/>
            <person name="Pinto D."/>
            <person name="Vollmers J."/>
            <person name="Rivas-Marin E."/>
            <person name="Kohn T."/>
            <person name="Peeters S.H."/>
            <person name="Heuer A."/>
            <person name="Rast P."/>
            <person name="Oberbeckmann S."/>
            <person name="Bunk B."/>
            <person name="Jeske O."/>
            <person name="Meyerdierks A."/>
            <person name="Storesund J.E."/>
            <person name="Kallscheuer N."/>
            <person name="Luecker S."/>
            <person name="Lage O.M."/>
            <person name="Pohl T."/>
            <person name="Merkel B.J."/>
            <person name="Hornburger P."/>
            <person name="Mueller R.-W."/>
            <person name="Bruemmer F."/>
            <person name="Labrenz M."/>
            <person name="Spormann A.M."/>
            <person name="Op den Camp H."/>
            <person name="Overmann J."/>
            <person name="Amann R."/>
            <person name="Jetten M.S.M."/>
            <person name="Mascher T."/>
            <person name="Medema M.H."/>
            <person name="Devos D.P."/>
            <person name="Kaster A.-K."/>
            <person name="Ovreas L."/>
            <person name="Rohde M."/>
            <person name="Galperin M.Y."/>
            <person name="Jogler C."/>
        </authorList>
    </citation>
    <scope>NUCLEOTIDE SEQUENCE [LARGE SCALE GENOMIC DNA]</scope>
    <source>
        <strain evidence="5 6">Enr13</strain>
    </source>
</reference>
<feature type="transmembrane region" description="Helical" evidence="3">
    <location>
        <begin position="1153"/>
        <end position="1177"/>
    </location>
</feature>
<dbReference type="PROSITE" id="PS00624">
    <property type="entry name" value="GMC_OXRED_2"/>
    <property type="match status" value="1"/>
</dbReference>
<accession>A0A518HJJ9</accession>
<name>A0A518HJJ9_9BACT</name>
<dbReference type="Pfam" id="PF05199">
    <property type="entry name" value="GMC_oxred_C"/>
    <property type="match status" value="1"/>
</dbReference>
<feature type="transmembrane region" description="Helical" evidence="3">
    <location>
        <begin position="967"/>
        <end position="987"/>
    </location>
</feature>
<dbReference type="InterPro" id="IPR012132">
    <property type="entry name" value="GMC_OxRdtase"/>
</dbReference>
<keyword evidence="5" id="KW-0560">Oxidoreductase</keyword>
<gene>
    <name evidence="5" type="primary">betA</name>
    <name evidence="5" type="ORF">Enr13x_08640</name>
</gene>
<dbReference type="RefSeq" id="WP_197455766.1">
    <property type="nucleotide sequence ID" value="NZ_CP037423.1"/>
</dbReference>
<sequence length="1641" mass="180952" precursor="true">MSDEQANDTPDGFDYIIVGSGAGGAPLASRLAKEGKKVLVIEAGSNHTHRGPRDGGNEVSRVPLLHGASSEHPDLSWRFFVDHYRHNDAGQLSDQIDRDPKWHTPDANAGENETHEGIFYPRAAGIGGCTIHNAMITIAGPESDWDDLAELLQDPSWNGRQMRAYFRDLEHNDYQRPPDRSRQRKWRHQWRYVWNSLRFLRGSRPDPTGGRHGFRGWLHTSFTDLSIGLHDRQLVKMLKAALWVSKWEGLDSAWSWTRTLLKGRVRQSLDPNHWETQSNSPEGVVLIPTSVYGGDTTIHQNRGTPYAMLGRRSSPRERLLETVAQHGDKLTIWTDCLVTKVILEGDPPTAVGVELLRGERLYRAHVDPNQQPGQADSVRVRAGGEVILCGGAFNTPQLLMLSGIGDPEMLKNIHDPRRPGQDNQSIPCTVPLSGVGKNLQDRYEVSIVSQMKKDFSLLEGATFQVPADPDAPDRHLRQWREEGTGLYTSNGAVLGIFKRSRPDLAKPDLFIFGVPSEFRGYQPGYSRIDDHDRFTWVILKSHTRNREGVVRLRSVDPLDTPEINFNYFGTGLDLREQSSATDPDLRAIVHGVKFVRKILRSARSVVAQEIHPGRQFDNDAAVNDWIRRDAWGHHACGTCRMGPDGDNGAVLDSRFRVRGVANLRVVDASIFPSIPGYFIVANIYMASEKAADVILEDAKCSGKQDSVDYPHRLREKEAELIKQRREQTEFVATADEPTAEESTAEESTAEESTAEESAAEESTPAESSESPAIDRASGFAPPLGEQGQWSSDVTGLALSGGGIRSATHALGVLQSMARKRLLRRIDLMSTVSGGGYIGSFLGRCFDRLRPENIRSAGGLQSTPPADLVEQTLSSSQSPAMEWLRSHGNYIAPNGPGAIRLNFAVFVRNLLSLHLVVGLAIVTLFSLANLIRYGGLDQFWGLTGLLDLGEMPIGHLLQSLAGPWLSPWFILVELLLLFLVLPRIIGYWIVSQDEHESFKAIPMVILFAVAGVLLWIGVTNGLRLEPLLLGLAMFSSLGQVELAWRRGREREAATGSGGVETQRLRTRNYLTYDLGLALALTGAALLFALIDTLGHGLQEWALQGSITYAEAFASLGAAIMAIIPIMRWLAGFFREQGAGGPPSTLKRILLRDMTAGLLAVILFTVPLVAYSFASHALFQGGMTFGLGIAVTAGTLALTVLLALPSTLTFVNRSSLSQTYSARLARAYLGASNPARHRPDGINVTEVIEGDDVASIRDYRPHEAGGPLHLINVTINQTVDFGSRLRKRDRQGLNMAVSSLGVSVGEHWHSEWTEASHAGRSGARKVPAGLDPIGKQPGRAHPLVDQMNRAADRAEMLSLRQWIGISGAAIDPGRGRTTHLGTALLMGMLNMRTGHWWDSGISAADRIGWPVLSPMRRFLYLIPRCFGTQSLLISEWIARYPGPWERFWHISDGGYFENLAAYELIRRQIPRIILCDGGADPNYEFEDFAELVRKVRIDFGARIESLTSAELDALVSDGVISQATRDHLDTVDELHPAADGSGNPSGPSQAHAALCWIHYPNAPQTNRSLLLYVKASLTGDEPDDVRNYHRTHPEFPHESTGDQSFDEAQWESYRKLGEHAGSSLFASDWFWNVPLPPSDGEPA</sequence>
<feature type="region of interest" description="Disordered" evidence="2">
    <location>
        <begin position="1580"/>
        <end position="1603"/>
    </location>
</feature>
<feature type="region of interest" description="Disordered" evidence="2">
    <location>
        <begin position="724"/>
        <end position="791"/>
    </location>
</feature>
<dbReference type="SUPFAM" id="SSF52151">
    <property type="entry name" value="FabD/lysophospholipase-like"/>
    <property type="match status" value="2"/>
</dbReference>
<keyword evidence="3" id="KW-1133">Transmembrane helix</keyword>
<feature type="region of interest" description="Disordered" evidence="2">
    <location>
        <begin position="1312"/>
        <end position="1336"/>
    </location>
</feature>
<dbReference type="Gene3D" id="3.40.1090.10">
    <property type="entry name" value="Cytosolic phospholipase A2 catalytic domain"/>
    <property type="match status" value="1"/>
</dbReference>
<dbReference type="PANTHER" id="PTHR11552">
    <property type="entry name" value="GLUCOSE-METHANOL-CHOLINE GMC OXIDOREDUCTASE"/>
    <property type="match status" value="1"/>
</dbReference>
<dbReference type="EMBL" id="CP037423">
    <property type="protein sequence ID" value="QDV41026.1"/>
    <property type="molecule type" value="Genomic_DNA"/>
</dbReference>
<protein>
    <submittedName>
        <fullName evidence="5">Oxygen-dependent choline dehydrogenase</fullName>
        <ecNumber evidence="5">1.1.99.1</ecNumber>
    </submittedName>
</protein>
<dbReference type="Proteomes" id="UP000319004">
    <property type="component" value="Chromosome"/>
</dbReference>
<feature type="transmembrane region" description="Helical" evidence="3">
    <location>
        <begin position="999"/>
        <end position="1017"/>
    </location>
</feature>
<dbReference type="InterPro" id="IPR036188">
    <property type="entry name" value="FAD/NAD-bd_sf"/>
</dbReference>
<keyword evidence="6" id="KW-1185">Reference proteome</keyword>